<dbReference type="GO" id="GO:0003796">
    <property type="term" value="F:lysozyme activity"/>
    <property type="evidence" value="ECO:0007669"/>
    <property type="project" value="InterPro"/>
</dbReference>
<dbReference type="KEGG" id="lcae:K3721_02935"/>
<dbReference type="EMBL" id="CP081070">
    <property type="protein sequence ID" value="UWQ54506.1"/>
    <property type="molecule type" value="Genomic_DNA"/>
</dbReference>
<proteinExistence type="inferred from homology"/>
<dbReference type="CDD" id="cd06413">
    <property type="entry name" value="GH25_muramidase_1"/>
    <property type="match status" value="1"/>
</dbReference>
<dbReference type="InterPro" id="IPR017853">
    <property type="entry name" value="GH"/>
</dbReference>
<evidence type="ECO:0000256" key="1">
    <source>
        <dbReference type="ARBA" id="ARBA00010646"/>
    </source>
</evidence>
<evidence type="ECO:0000256" key="2">
    <source>
        <dbReference type="ARBA" id="ARBA00022801"/>
    </source>
</evidence>
<dbReference type="GO" id="GO:0016998">
    <property type="term" value="P:cell wall macromolecule catabolic process"/>
    <property type="evidence" value="ECO:0007669"/>
    <property type="project" value="InterPro"/>
</dbReference>
<accession>A0A9Q9HHL4</accession>
<dbReference type="Pfam" id="PF01183">
    <property type="entry name" value="Glyco_hydro_25"/>
    <property type="match status" value="1"/>
</dbReference>
<comment type="similarity">
    <text evidence="1">Belongs to the glycosyl hydrolase 25 family.</text>
</comment>
<organism evidence="4 5">
    <name type="scientific">Leisingera caerulea</name>
    <name type="common">Phaeobacter caeruleus</name>
    <dbReference type="NCBI Taxonomy" id="506591"/>
    <lineage>
        <taxon>Bacteria</taxon>
        <taxon>Pseudomonadati</taxon>
        <taxon>Pseudomonadota</taxon>
        <taxon>Alphaproteobacteria</taxon>
        <taxon>Rhodobacterales</taxon>
        <taxon>Roseobacteraceae</taxon>
        <taxon>Leisingera</taxon>
    </lineage>
</organism>
<sequence length="271" mass="30876">MRRLVLGLLALALAAGCGRPPDRAVNAPQVTRTEPANARLAGLSTYPRFGDRDPHDWEGRKPWSYPVHGIDVSRYQGDIDWHKVRRSGVSFAYVKATEGGDHTDTKFRDNWRGAKAAGLKRGAYHYYYFCRPAAEQARWFIKHVPKDTNALPPVLDMEWNHRSRTCRTRPDGATVRAEARKFLNILERHYGKRPVVYTTVDFYRDTGIGRLSGTEFWLRSVAGHPQKVYPGRNWSFWQYSGTGQVPGVAGDVDLNTFRGSPESWLRWSGQI</sequence>
<protein>
    <submittedName>
        <fullName evidence="4">Glycoside hydrolase family 25 protein</fullName>
    </submittedName>
</protein>
<dbReference type="PANTHER" id="PTHR34135:SF2">
    <property type="entry name" value="LYSOZYME"/>
    <property type="match status" value="1"/>
</dbReference>
<evidence type="ECO:0000256" key="3">
    <source>
        <dbReference type="ARBA" id="ARBA00023295"/>
    </source>
</evidence>
<dbReference type="PROSITE" id="PS51257">
    <property type="entry name" value="PROKAR_LIPOPROTEIN"/>
    <property type="match status" value="1"/>
</dbReference>
<dbReference type="InterPro" id="IPR018077">
    <property type="entry name" value="Glyco_hydro_fam25_subgr"/>
</dbReference>
<name>A0A9Q9HHL4_LEICA</name>
<reference evidence="4" key="1">
    <citation type="submission" date="2021-08" db="EMBL/GenBank/DDBJ databases">
        <authorList>
            <person name="Nwanade C."/>
            <person name="Wang M."/>
            <person name="Masoudi A."/>
            <person name="Yu Z."/>
            <person name="Liu J."/>
        </authorList>
    </citation>
    <scope>NUCLEOTIDE SEQUENCE</scope>
    <source>
        <strain evidence="4">S122</strain>
    </source>
</reference>
<gene>
    <name evidence="4" type="ORF">K3721_02935</name>
</gene>
<dbReference type="GO" id="GO:0009253">
    <property type="term" value="P:peptidoglycan catabolic process"/>
    <property type="evidence" value="ECO:0007669"/>
    <property type="project" value="InterPro"/>
</dbReference>
<dbReference type="SUPFAM" id="SSF51445">
    <property type="entry name" value="(Trans)glycosidases"/>
    <property type="match status" value="1"/>
</dbReference>
<dbReference type="AlphaFoldDB" id="A0A9Q9HHL4"/>
<dbReference type="InterPro" id="IPR002053">
    <property type="entry name" value="Glyco_hydro_25"/>
</dbReference>
<dbReference type="PANTHER" id="PTHR34135">
    <property type="entry name" value="LYSOZYME"/>
    <property type="match status" value="1"/>
</dbReference>
<dbReference type="Proteomes" id="UP001058713">
    <property type="component" value="Chromosome"/>
</dbReference>
<dbReference type="RefSeq" id="WP_259971790.1">
    <property type="nucleotide sequence ID" value="NZ_CP081070.1"/>
</dbReference>
<evidence type="ECO:0000313" key="4">
    <source>
        <dbReference type="EMBL" id="UWQ54506.1"/>
    </source>
</evidence>
<keyword evidence="2 4" id="KW-0378">Hydrolase</keyword>
<dbReference type="PROSITE" id="PS51904">
    <property type="entry name" value="GLYCOSYL_HYDROL_F25_2"/>
    <property type="match status" value="1"/>
</dbReference>
<dbReference type="SMART" id="SM00641">
    <property type="entry name" value="Glyco_25"/>
    <property type="match status" value="1"/>
</dbReference>
<dbReference type="Gene3D" id="3.20.20.80">
    <property type="entry name" value="Glycosidases"/>
    <property type="match status" value="1"/>
</dbReference>
<keyword evidence="3" id="KW-0326">Glycosidase</keyword>
<dbReference type="GO" id="GO:0016052">
    <property type="term" value="P:carbohydrate catabolic process"/>
    <property type="evidence" value="ECO:0007669"/>
    <property type="project" value="TreeGrafter"/>
</dbReference>
<evidence type="ECO:0000313" key="5">
    <source>
        <dbReference type="Proteomes" id="UP001058713"/>
    </source>
</evidence>